<feature type="transmembrane region" description="Helical" evidence="12">
    <location>
        <begin position="137"/>
        <end position="159"/>
    </location>
</feature>
<evidence type="ECO:0000256" key="7">
    <source>
        <dbReference type="ARBA" id="ARBA00022840"/>
    </source>
</evidence>
<dbReference type="Pfam" id="PF00781">
    <property type="entry name" value="DAGK_cat"/>
    <property type="match status" value="1"/>
</dbReference>
<evidence type="ECO:0000256" key="3">
    <source>
        <dbReference type="ARBA" id="ARBA00022679"/>
    </source>
</evidence>
<comment type="cofactor">
    <cofactor evidence="1">
        <name>Mg(2+)</name>
        <dbReference type="ChEBI" id="CHEBI:18420"/>
    </cofactor>
</comment>
<feature type="domain" description="DAGKc" evidence="13">
    <location>
        <begin position="231"/>
        <end position="361"/>
    </location>
</feature>
<evidence type="ECO:0000256" key="9">
    <source>
        <dbReference type="ARBA" id="ARBA00023098"/>
    </source>
</evidence>
<dbReference type="InterPro" id="IPR001206">
    <property type="entry name" value="Diacylglycerol_kinase_cat_dom"/>
</dbReference>
<evidence type="ECO:0000313" key="14">
    <source>
        <dbReference type="EMBL" id="CAB4752161.1"/>
    </source>
</evidence>
<keyword evidence="12" id="KW-0472">Membrane</keyword>
<dbReference type="PANTHER" id="PTHR12358:SF106">
    <property type="entry name" value="LIPID KINASE YEGS"/>
    <property type="match status" value="1"/>
</dbReference>
<keyword evidence="2" id="KW-0444">Lipid biosynthesis</keyword>
<dbReference type="AlphaFoldDB" id="A0A6J6TX08"/>
<protein>
    <submittedName>
        <fullName evidence="14">Unannotated protein</fullName>
    </submittedName>
</protein>
<dbReference type="InterPro" id="IPR017438">
    <property type="entry name" value="ATP-NAD_kinase_N"/>
</dbReference>
<organism evidence="14">
    <name type="scientific">freshwater metagenome</name>
    <dbReference type="NCBI Taxonomy" id="449393"/>
    <lineage>
        <taxon>unclassified sequences</taxon>
        <taxon>metagenomes</taxon>
        <taxon>ecological metagenomes</taxon>
    </lineage>
</organism>
<reference evidence="14" key="1">
    <citation type="submission" date="2020-05" db="EMBL/GenBank/DDBJ databases">
        <authorList>
            <person name="Chiriac C."/>
            <person name="Salcher M."/>
            <person name="Ghai R."/>
            <person name="Kavagutti S V."/>
        </authorList>
    </citation>
    <scope>NUCLEOTIDE SEQUENCE</scope>
</reference>
<feature type="transmembrane region" description="Helical" evidence="12">
    <location>
        <begin position="96"/>
        <end position="117"/>
    </location>
</feature>
<dbReference type="GO" id="GO:0008654">
    <property type="term" value="P:phospholipid biosynthetic process"/>
    <property type="evidence" value="ECO:0007669"/>
    <property type="project" value="UniProtKB-KW"/>
</dbReference>
<feature type="transmembrane region" description="Helical" evidence="12">
    <location>
        <begin position="194"/>
        <end position="212"/>
    </location>
</feature>
<evidence type="ECO:0000256" key="6">
    <source>
        <dbReference type="ARBA" id="ARBA00022777"/>
    </source>
</evidence>
<dbReference type="GO" id="GO:0005886">
    <property type="term" value="C:plasma membrane"/>
    <property type="evidence" value="ECO:0007669"/>
    <property type="project" value="TreeGrafter"/>
</dbReference>
<dbReference type="GO" id="GO:0005524">
    <property type="term" value="F:ATP binding"/>
    <property type="evidence" value="ECO:0007669"/>
    <property type="project" value="UniProtKB-KW"/>
</dbReference>
<evidence type="ECO:0000256" key="10">
    <source>
        <dbReference type="ARBA" id="ARBA00023209"/>
    </source>
</evidence>
<sequence length="530" mass="55958">MLSPVLDRSRSLLLAWALLCWAGLALLAVAVVQGWGPLADVDARGSSGPETPYVDAGSPAYDLLRWVELTFGTIGMTVLTVVVAGLMLAKGYRRAALVAALVPGLTAAATTGMKVWLGRERPPWQDPEALLSTNSFPSGHASSAAALGGVVCVLVLMLVRRASMRRTAYVAVGLVVVAICLDRVLLGRHYPSDVVAGVLLGAAILLTVVAAYSPLPRSHAVKAEPLPVAIPGTKRLAVVLNPIKVEDVRQFQTVVTGMAREAGWADPTWHLTTVEDPGTGMAEEASVAGADLVLVCGGDGTVREVCAELAGTGIPVGIVPAGTGNLLARNLDIPLYLRAAIDVALTGQDRAIDMVEVSGDGIEDSYFMVMAGMGFDAAIMEGVNEDIKKRVGWIAYVISGLKSLMFPAVKVEISVDGGEFTKHRARTVVVGNVGFLQAGMPLLPDAAIDDGTLDVVILHPKNFLAWIPLAWRVLLKRPHTDALIDRRTGSTVVVRAATDTPRQLDGDSIGPGRELSMRCVHGRVLVRVPR</sequence>
<dbReference type="GO" id="GO:0046872">
    <property type="term" value="F:metal ion binding"/>
    <property type="evidence" value="ECO:0007669"/>
    <property type="project" value="UniProtKB-KW"/>
</dbReference>
<dbReference type="SUPFAM" id="SSF111331">
    <property type="entry name" value="NAD kinase/diacylglycerol kinase-like"/>
    <property type="match status" value="1"/>
</dbReference>
<evidence type="ECO:0000259" key="13">
    <source>
        <dbReference type="PROSITE" id="PS50146"/>
    </source>
</evidence>
<dbReference type="InterPro" id="IPR016064">
    <property type="entry name" value="NAD/diacylglycerol_kinase_sf"/>
</dbReference>
<dbReference type="PROSITE" id="PS50146">
    <property type="entry name" value="DAGK"/>
    <property type="match status" value="1"/>
</dbReference>
<dbReference type="InterPro" id="IPR000326">
    <property type="entry name" value="PAP2/HPO"/>
</dbReference>
<evidence type="ECO:0000256" key="11">
    <source>
        <dbReference type="ARBA" id="ARBA00023264"/>
    </source>
</evidence>
<feature type="transmembrane region" description="Helical" evidence="12">
    <location>
        <begin position="69"/>
        <end position="89"/>
    </location>
</feature>
<dbReference type="SUPFAM" id="SSF48317">
    <property type="entry name" value="Acid phosphatase/Vanadium-dependent haloperoxidase"/>
    <property type="match status" value="1"/>
</dbReference>
<dbReference type="Gene3D" id="1.20.144.10">
    <property type="entry name" value="Phosphatidic acid phosphatase type 2/haloperoxidase"/>
    <property type="match status" value="1"/>
</dbReference>
<dbReference type="NCBIfam" id="TIGR00147">
    <property type="entry name" value="YegS/Rv2252/BmrU family lipid kinase"/>
    <property type="match status" value="1"/>
</dbReference>
<gene>
    <name evidence="14" type="ORF">UFOPK2761_02046</name>
</gene>
<dbReference type="SMART" id="SM00046">
    <property type="entry name" value="DAGKc"/>
    <property type="match status" value="1"/>
</dbReference>
<dbReference type="InterPro" id="IPR036938">
    <property type="entry name" value="PAP2/HPO_sf"/>
</dbReference>
<dbReference type="InterPro" id="IPR045540">
    <property type="entry name" value="YegS/DAGK_C"/>
</dbReference>
<name>A0A6J6TX08_9ZZZZ</name>
<keyword evidence="7" id="KW-0067">ATP-binding</keyword>
<dbReference type="Pfam" id="PF01569">
    <property type="entry name" value="PAP2"/>
    <property type="match status" value="1"/>
</dbReference>
<evidence type="ECO:0000256" key="2">
    <source>
        <dbReference type="ARBA" id="ARBA00022516"/>
    </source>
</evidence>
<keyword evidence="11" id="KW-1208">Phospholipid metabolism</keyword>
<keyword evidence="4" id="KW-0479">Metal-binding</keyword>
<evidence type="ECO:0000256" key="12">
    <source>
        <dbReference type="SAM" id="Phobius"/>
    </source>
</evidence>
<dbReference type="InterPro" id="IPR005218">
    <property type="entry name" value="Diacylglycerol/lipid_kinase"/>
</dbReference>
<dbReference type="Gene3D" id="2.60.200.40">
    <property type="match status" value="1"/>
</dbReference>
<dbReference type="SMART" id="SM00014">
    <property type="entry name" value="acidPPc"/>
    <property type="match status" value="1"/>
</dbReference>
<dbReference type="Gene3D" id="3.40.50.10330">
    <property type="entry name" value="Probable inorganic polyphosphate/atp-NAD kinase, domain 1"/>
    <property type="match status" value="1"/>
</dbReference>
<dbReference type="Pfam" id="PF19279">
    <property type="entry name" value="YegS_C"/>
    <property type="match status" value="1"/>
</dbReference>
<dbReference type="InterPro" id="IPR050187">
    <property type="entry name" value="Lipid_Phosphate_FormReg"/>
</dbReference>
<dbReference type="CDD" id="cd03392">
    <property type="entry name" value="PAP2_like_2"/>
    <property type="match status" value="1"/>
</dbReference>
<proteinExistence type="predicted"/>
<keyword evidence="12" id="KW-0812">Transmembrane</keyword>
<evidence type="ECO:0000256" key="1">
    <source>
        <dbReference type="ARBA" id="ARBA00001946"/>
    </source>
</evidence>
<evidence type="ECO:0000256" key="4">
    <source>
        <dbReference type="ARBA" id="ARBA00022723"/>
    </source>
</evidence>
<keyword evidence="12" id="KW-1133">Transmembrane helix</keyword>
<keyword evidence="6" id="KW-0418">Kinase</keyword>
<accession>A0A6J6TX08</accession>
<evidence type="ECO:0000256" key="5">
    <source>
        <dbReference type="ARBA" id="ARBA00022741"/>
    </source>
</evidence>
<evidence type="ECO:0000256" key="8">
    <source>
        <dbReference type="ARBA" id="ARBA00022842"/>
    </source>
</evidence>
<dbReference type="PANTHER" id="PTHR12358">
    <property type="entry name" value="SPHINGOSINE KINASE"/>
    <property type="match status" value="1"/>
</dbReference>
<keyword evidence="5" id="KW-0547">Nucleotide-binding</keyword>
<dbReference type="GO" id="GO:0016301">
    <property type="term" value="F:kinase activity"/>
    <property type="evidence" value="ECO:0007669"/>
    <property type="project" value="UniProtKB-KW"/>
</dbReference>
<keyword evidence="8" id="KW-0460">Magnesium</keyword>
<dbReference type="EMBL" id="CAEZYQ010000015">
    <property type="protein sequence ID" value="CAB4752161.1"/>
    <property type="molecule type" value="Genomic_DNA"/>
</dbReference>
<keyword evidence="10" id="KW-0594">Phospholipid biosynthesis</keyword>
<keyword evidence="9" id="KW-0443">Lipid metabolism</keyword>
<keyword evidence="3" id="KW-0808">Transferase</keyword>